<dbReference type="Proteomes" id="UP000244064">
    <property type="component" value="Unassembled WGS sequence"/>
</dbReference>
<dbReference type="InterPro" id="IPR016875">
    <property type="entry name" value="UCP028200"/>
</dbReference>
<comment type="caution">
    <text evidence="1">The sequence shown here is derived from an EMBL/GenBank/DDBJ whole genome shotgun (WGS) entry which is preliminary data.</text>
</comment>
<evidence type="ECO:0000313" key="1">
    <source>
        <dbReference type="EMBL" id="PTU75358.1"/>
    </source>
</evidence>
<sequence length="290" mass="34371">MTPRSSDLVRALLLGLAASLLLTLVACSRVGLAYRNLDMIIPWSLDDYLQMSDEQRAFFDERLDEHLLWHCSQELPRYRDWLASLQQMSRSEELDPQQMQARFDEAREAIDAIARQITPTTIELLRDLDDAQVRQLEEALRKDIDERRKEHLQPPVSEQIADRAERMEKRLATWYGRLTQAQKARVRQWSEALGNQNQQWIDNRAQWHARLLQTLQTRDQADFPERISALMQQRQQYWTPEYRRIFAAAEVQARELLRDVHLMAEPRQRAHLHKRLDDLQRELAEIPCQA</sequence>
<keyword evidence="2" id="KW-1185">Reference proteome</keyword>
<gene>
    <name evidence="1" type="ORF">DBO85_04230</name>
</gene>
<reference evidence="1 2" key="1">
    <citation type="submission" date="2018-04" db="EMBL/GenBank/DDBJ databases">
        <title>Pseudomonas sp. nov., isolated from mangrove soil.</title>
        <authorList>
            <person name="Chen C."/>
        </authorList>
    </citation>
    <scope>NUCLEOTIDE SEQUENCE [LARGE SCALE GENOMIC DNA]</scope>
    <source>
        <strain evidence="1 2">TC-11</strain>
    </source>
</reference>
<accession>A0A2T5PC77</accession>
<dbReference type="RefSeq" id="WP_108105580.1">
    <property type="nucleotide sequence ID" value="NZ_QASN01000007.1"/>
</dbReference>
<organism evidence="1 2">
    <name type="scientific">Pseudomonas mangrovi</name>
    <dbReference type="NCBI Taxonomy" id="2161748"/>
    <lineage>
        <taxon>Bacteria</taxon>
        <taxon>Pseudomonadati</taxon>
        <taxon>Pseudomonadota</taxon>
        <taxon>Gammaproteobacteria</taxon>
        <taxon>Pseudomonadales</taxon>
        <taxon>Pseudomonadaceae</taxon>
        <taxon>Pseudomonas</taxon>
    </lineage>
</organism>
<dbReference type="AlphaFoldDB" id="A0A2T5PC77"/>
<evidence type="ECO:0008006" key="3">
    <source>
        <dbReference type="Google" id="ProtNLM"/>
    </source>
</evidence>
<dbReference type="OrthoDB" id="5767052at2"/>
<dbReference type="Pfam" id="PF19795">
    <property type="entry name" value="DUF6279"/>
    <property type="match status" value="1"/>
</dbReference>
<dbReference type="PIRSF" id="PIRSF028200">
    <property type="entry name" value="UCP028200"/>
    <property type="match status" value="1"/>
</dbReference>
<protein>
    <recommendedName>
        <fullName evidence="3">Lipoprotein</fullName>
    </recommendedName>
</protein>
<dbReference type="EMBL" id="QASN01000007">
    <property type="protein sequence ID" value="PTU75358.1"/>
    <property type="molecule type" value="Genomic_DNA"/>
</dbReference>
<proteinExistence type="predicted"/>
<name>A0A2T5PC77_9PSED</name>
<dbReference type="PROSITE" id="PS51257">
    <property type="entry name" value="PROKAR_LIPOPROTEIN"/>
    <property type="match status" value="1"/>
</dbReference>
<evidence type="ECO:0000313" key="2">
    <source>
        <dbReference type="Proteomes" id="UP000244064"/>
    </source>
</evidence>